<dbReference type="GO" id="GO:0003700">
    <property type="term" value="F:DNA-binding transcription factor activity"/>
    <property type="evidence" value="ECO:0007669"/>
    <property type="project" value="InterPro"/>
</dbReference>
<dbReference type="GO" id="GO:0000976">
    <property type="term" value="F:transcription cis-regulatory region binding"/>
    <property type="evidence" value="ECO:0007669"/>
    <property type="project" value="TreeGrafter"/>
</dbReference>
<feature type="domain" description="HTH deoR-type" evidence="5">
    <location>
        <begin position="15"/>
        <end position="70"/>
    </location>
</feature>
<dbReference type="EMBL" id="JAAIIH010000002">
    <property type="protein sequence ID" value="NMN00193.1"/>
    <property type="molecule type" value="Genomic_DNA"/>
</dbReference>
<gene>
    <name evidence="6" type="ORF">G1C96_0770</name>
</gene>
<sequence length="392" mass="42666">MTENTADQGKRDFLPAERQDMILSLLTRQSVVTVAELAELLNTTDITVRRDLTTLADAGLLKRIRGGAMSLSGTTTRKDGSPAALVGVPSPLAAPGLDDLNDMPLPAGLDDRNNQPVIGVMMPEPSFFWPNVIESIRNAANELGARIVSRESSYDKIDETEILDWLAQERSLCGMIVSPSGRPGVCERTWEWIEGAPVPVVVAERDQPVLGTCYVDSVRTNHHYGVRKAAVHFLERGHTRIGAAFSDTPTSQVIENGWKHILNDSDRIVCPFIEDGIQPYDTSGVDGIVDKIIASGVTAMLVHSDYLAIAIAQVLERRGKRVPDDVSLISIDGFATPSSRPLTVLRSNAKDLGEVCVRTLMQRIADPDSATKHIFVDPTLVDRGSVVDLNAR</sequence>
<dbReference type="Gene3D" id="3.40.50.2300">
    <property type="match status" value="2"/>
</dbReference>
<evidence type="ECO:0000256" key="1">
    <source>
        <dbReference type="ARBA" id="ARBA00022491"/>
    </source>
</evidence>
<dbReference type="InterPro" id="IPR036388">
    <property type="entry name" value="WH-like_DNA-bd_sf"/>
</dbReference>
<dbReference type="PRINTS" id="PR00037">
    <property type="entry name" value="HTHLACR"/>
</dbReference>
<dbReference type="Gene3D" id="1.10.10.10">
    <property type="entry name" value="Winged helix-like DNA-binding domain superfamily/Winged helix DNA-binding domain"/>
    <property type="match status" value="1"/>
</dbReference>
<keyword evidence="1" id="KW-0678">Repressor</keyword>
<keyword evidence="3" id="KW-0238">DNA-binding</keyword>
<comment type="caution">
    <text evidence="6">The sequence shown here is derived from an EMBL/GenBank/DDBJ whole genome shotgun (WGS) entry which is preliminary data.</text>
</comment>
<dbReference type="InterPro" id="IPR001034">
    <property type="entry name" value="DeoR_HTH"/>
</dbReference>
<evidence type="ECO:0000256" key="4">
    <source>
        <dbReference type="ARBA" id="ARBA00023163"/>
    </source>
</evidence>
<dbReference type="SUPFAM" id="SSF46785">
    <property type="entry name" value="Winged helix' DNA-binding domain"/>
    <property type="match status" value="1"/>
</dbReference>
<proteinExistence type="predicted"/>
<evidence type="ECO:0000259" key="5">
    <source>
        <dbReference type="PROSITE" id="PS51000"/>
    </source>
</evidence>
<dbReference type="AlphaFoldDB" id="A0A7Y0F1B2"/>
<dbReference type="InterPro" id="IPR046335">
    <property type="entry name" value="LacI/GalR-like_sensor"/>
</dbReference>
<dbReference type="CDD" id="cd06267">
    <property type="entry name" value="PBP1_LacI_sugar_binding-like"/>
    <property type="match status" value="1"/>
</dbReference>
<name>A0A7Y0F1B2_9BIFI</name>
<evidence type="ECO:0000256" key="2">
    <source>
        <dbReference type="ARBA" id="ARBA00023015"/>
    </source>
</evidence>
<accession>A0A7Y0F1B2</accession>
<organism evidence="6 7">
    <name type="scientific">Bifidobacterium moraviense</name>
    <dbReference type="NCBI Taxonomy" id="2675323"/>
    <lineage>
        <taxon>Bacteria</taxon>
        <taxon>Bacillati</taxon>
        <taxon>Actinomycetota</taxon>
        <taxon>Actinomycetes</taxon>
        <taxon>Bifidobacteriales</taxon>
        <taxon>Bifidobacteriaceae</taxon>
        <taxon>Bifidobacterium</taxon>
    </lineage>
</organism>
<evidence type="ECO:0000256" key="3">
    <source>
        <dbReference type="ARBA" id="ARBA00023125"/>
    </source>
</evidence>
<protein>
    <submittedName>
        <fullName evidence="6">Periplasmic binding protein-like domain-containing protein</fullName>
    </submittedName>
</protein>
<dbReference type="RefSeq" id="WP_169275352.1">
    <property type="nucleotide sequence ID" value="NZ_JAAIIH010000002.1"/>
</dbReference>
<dbReference type="SMART" id="SM00420">
    <property type="entry name" value="HTH_DEOR"/>
    <property type="match status" value="1"/>
</dbReference>
<reference evidence="6 7" key="1">
    <citation type="submission" date="2020-02" db="EMBL/GenBank/DDBJ databases">
        <title>Characterization of phylogenetic diversity of novel bifidobacterial species isolated in Czech ZOOs.</title>
        <authorList>
            <person name="Lugli G.A."/>
            <person name="Vera N.B."/>
            <person name="Ventura M."/>
        </authorList>
    </citation>
    <scope>NUCLEOTIDE SEQUENCE [LARGE SCALE GENOMIC DNA]</scope>
    <source>
        <strain evidence="6 7">DSM 109958</strain>
    </source>
</reference>
<dbReference type="InterPro" id="IPR018356">
    <property type="entry name" value="Tscrpt_reg_HTH_DeoR_CS"/>
</dbReference>
<dbReference type="Pfam" id="PF08220">
    <property type="entry name" value="HTH_DeoR"/>
    <property type="match status" value="1"/>
</dbReference>
<keyword evidence="7" id="KW-1185">Reference proteome</keyword>
<dbReference type="PANTHER" id="PTHR30146">
    <property type="entry name" value="LACI-RELATED TRANSCRIPTIONAL REPRESSOR"/>
    <property type="match status" value="1"/>
</dbReference>
<dbReference type="SUPFAM" id="SSF53822">
    <property type="entry name" value="Periplasmic binding protein-like I"/>
    <property type="match status" value="1"/>
</dbReference>
<dbReference type="InterPro" id="IPR028082">
    <property type="entry name" value="Peripla_BP_I"/>
</dbReference>
<dbReference type="InterPro" id="IPR036390">
    <property type="entry name" value="WH_DNA-bd_sf"/>
</dbReference>
<dbReference type="PROSITE" id="PS51000">
    <property type="entry name" value="HTH_DEOR_2"/>
    <property type="match status" value="1"/>
</dbReference>
<dbReference type="PROSITE" id="PS00894">
    <property type="entry name" value="HTH_DEOR_1"/>
    <property type="match status" value="1"/>
</dbReference>
<evidence type="ECO:0000313" key="6">
    <source>
        <dbReference type="EMBL" id="NMN00193.1"/>
    </source>
</evidence>
<keyword evidence="2" id="KW-0805">Transcription regulation</keyword>
<dbReference type="Pfam" id="PF13377">
    <property type="entry name" value="Peripla_BP_3"/>
    <property type="match status" value="1"/>
</dbReference>
<dbReference type="Proteomes" id="UP000588277">
    <property type="component" value="Unassembled WGS sequence"/>
</dbReference>
<dbReference type="PANTHER" id="PTHR30146:SF148">
    <property type="entry name" value="HTH-TYPE TRANSCRIPTIONAL REPRESSOR PURR-RELATED"/>
    <property type="match status" value="1"/>
</dbReference>
<keyword evidence="4" id="KW-0804">Transcription</keyword>
<evidence type="ECO:0000313" key="7">
    <source>
        <dbReference type="Proteomes" id="UP000588277"/>
    </source>
</evidence>